<dbReference type="EMBL" id="CARXXK010000339">
    <property type="protein sequence ID" value="CAI6370383.1"/>
    <property type="molecule type" value="Genomic_DNA"/>
</dbReference>
<keyword evidence="3" id="KW-1185">Reference proteome</keyword>
<feature type="region of interest" description="Disordered" evidence="1">
    <location>
        <begin position="36"/>
        <end position="70"/>
    </location>
</feature>
<sequence>MNGTTNKKIVTGPVGLGPHKASWIGASSPAVPISTMQGRAKWKPHTLDKGHRPDYRTTAMPEQKDKLQKRAPLSHRIRRQLMHVREEQVTLLLAKFPHLLLPS</sequence>
<evidence type="ECO:0000313" key="2">
    <source>
        <dbReference type="EMBL" id="CAI6370383.1"/>
    </source>
</evidence>
<feature type="compositionally biased region" description="Basic and acidic residues" evidence="1">
    <location>
        <begin position="45"/>
        <end position="55"/>
    </location>
</feature>
<comment type="caution">
    <text evidence="2">The sequence shown here is derived from an EMBL/GenBank/DDBJ whole genome shotgun (WGS) entry which is preliminary data.</text>
</comment>
<evidence type="ECO:0000313" key="3">
    <source>
        <dbReference type="Proteomes" id="UP001160148"/>
    </source>
</evidence>
<accession>A0AAV0XRF5</accession>
<reference evidence="2 3" key="1">
    <citation type="submission" date="2023-01" db="EMBL/GenBank/DDBJ databases">
        <authorList>
            <person name="Whitehead M."/>
        </authorList>
    </citation>
    <scope>NUCLEOTIDE SEQUENCE [LARGE SCALE GENOMIC DNA]</scope>
</reference>
<name>A0AAV0XRF5_9HEMI</name>
<dbReference type="AlphaFoldDB" id="A0AAV0XRF5"/>
<evidence type="ECO:0000256" key="1">
    <source>
        <dbReference type="SAM" id="MobiDB-lite"/>
    </source>
</evidence>
<dbReference type="Proteomes" id="UP001160148">
    <property type="component" value="Unassembled WGS sequence"/>
</dbReference>
<gene>
    <name evidence="2" type="ORF">MEUPH1_LOCUS24508</name>
</gene>
<protein>
    <submittedName>
        <fullName evidence="2">Uncharacterized protein</fullName>
    </submittedName>
</protein>
<organism evidence="2 3">
    <name type="scientific">Macrosiphum euphorbiae</name>
    <name type="common">potato aphid</name>
    <dbReference type="NCBI Taxonomy" id="13131"/>
    <lineage>
        <taxon>Eukaryota</taxon>
        <taxon>Metazoa</taxon>
        <taxon>Ecdysozoa</taxon>
        <taxon>Arthropoda</taxon>
        <taxon>Hexapoda</taxon>
        <taxon>Insecta</taxon>
        <taxon>Pterygota</taxon>
        <taxon>Neoptera</taxon>
        <taxon>Paraneoptera</taxon>
        <taxon>Hemiptera</taxon>
        <taxon>Sternorrhyncha</taxon>
        <taxon>Aphidomorpha</taxon>
        <taxon>Aphidoidea</taxon>
        <taxon>Aphididae</taxon>
        <taxon>Macrosiphini</taxon>
        <taxon>Macrosiphum</taxon>
    </lineage>
</organism>
<proteinExistence type="predicted"/>